<dbReference type="Gene3D" id="3.20.20.30">
    <property type="entry name" value="Luciferase-like domain"/>
    <property type="match status" value="1"/>
</dbReference>
<dbReference type="Pfam" id="PF00296">
    <property type="entry name" value="Bac_luciferase"/>
    <property type="match status" value="1"/>
</dbReference>
<dbReference type="CDD" id="cd00347">
    <property type="entry name" value="Flavin_utilizing_monoxygenases"/>
    <property type="match status" value="1"/>
</dbReference>
<evidence type="ECO:0000256" key="1">
    <source>
        <dbReference type="ARBA" id="ARBA00007789"/>
    </source>
</evidence>
<evidence type="ECO:0000259" key="3">
    <source>
        <dbReference type="Pfam" id="PF00296"/>
    </source>
</evidence>
<keyword evidence="5" id="KW-1185">Reference proteome</keyword>
<protein>
    <submittedName>
        <fullName evidence="4">LLM class flavin-dependent oxidoreductase</fullName>
    </submittedName>
</protein>
<dbReference type="InterPro" id="IPR036661">
    <property type="entry name" value="Luciferase-like_sf"/>
</dbReference>
<evidence type="ECO:0000313" key="5">
    <source>
        <dbReference type="Proteomes" id="UP000644147"/>
    </source>
</evidence>
<dbReference type="Proteomes" id="UP000644147">
    <property type="component" value="Unassembled WGS sequence"/>
</dbReference>
<dbReference type="EMBL" id="JAEHFX010000002">
    <property type="protein sequence ID" value="MBK0402470.1"/>
    <property type="molecule type" value="Genomic_DNA"/>
</dbReference>
<evidence type="ECO:0000256" key="2">
    <source>
        <dbReference type="SAM" id="MobiDB-lite"/>
    </source>
</evidence>
<feature type="domain" description="Luciferase-like" evidence="3">
    <location>
        <begin position="4"/>
        <end position="306"/>
    </location>
</feature>
<dbReference type="InterPro" id="IPR050766">
    <property type="entry name" value="Bact_Lucif_Oxidored"/>
</dbReference>
<evidence type="ECO:0000313" key="4">
    <source>
        <dbReference type="EMBL" id="MBK0402470.1"/>
    </source>
</evidence>
<comment type="similarity">
    <text evidence="1">To bacterial alkanal monooxygenase alpha and beta chains.</text>
</comment>
<dbReference type="SUPFAM" id="SSF51679">
    <property type="entry name" value="Bacterial luciferase-like"/>
    <property type="match status" value="1"/>
</dbReference>
<dbReference type="NCBIfam" id="TIGR03558">
    <property type="entry name" value="oxido_grp_1"/>
    <property type="match status" value="1"/>
</dbReference>
<accession>A0ABS1C1N5</accession>
<gene>
    <name evidence="4" type="ORF">I5M27_05700</name>
</gene>
<dbReference type="InterPro" id="IPR011251">
    <property type="entry name" value="Luciferase-like_dom"/>
</dbReference>
<feature type="region of interest" description="Disordered" evidence="2">
    <location>
        <begin position="1"/>
        <end position="21"/>
    </location>
</feature>
<dbReference type="InterPro" id="IPR019949">
    <property type="entry name" value="CmoO-like"/>
</dbReference>
<dbReference type="PANTHER" id="PTHR30137:SF19">
    <property type="entry name" value="LUCIFERASE-LIKE MONOOXYGENASE"/>
    <property type="match status" value="1"/>
</dbReference>
<organism evidence="4 5">
    <name type="scientific">Adhaeribacter terrigena</name>
    <dbReference type="NCBI Taxonomy" id="2793070"/>
    <lineage>
        <taxon>Bacteria</taxon>
        <taxon>Pseudomonadati</taxon>
        <taxon>Bacteroidota</taxon>
        <taxon>Cytophagia</taxon>
        <taxon>Cytophagales</taxon>
        <taxon>Hymenobacteraceae</taxon>
        <taxon>Adhaeribacter</taxon>
    </lineage>
</organism>
<reference evidence="4 5" key="1">
    <citation type="submission" date="2020-12" db="EMBL/GenBank/DDBJ databases">
        <title>Bacterial novel species Adhaeribacter sp. BT258 isolated from soil.</title>
        <authorList>
            <person name="Jung H.-Y."/>
        </authorList>
    </citation>
    <scope>NUCLEOTIDE SEQUENCE [LARGE SCALE GENOMIC DNA]</scope>
    <source>
        <strain evidence="4 5">BT258</strain>
    </source>
</reference>
<proteinExistence type="predicted"/>
<comment type="caution">
    <text evidence="4">The sequence shown here is derived from an EMBL/GenBank/DDBJ whole genome shotgun (WGS) entry which is preliminary data.</text>
</comment>
<sequence>MSSMKLSVLDQSPVRKGGTAQQALKETTDLAKFTEKLGFTRFWVSEHHNTASLAGSSPEVLIAHLANQTTRIKLGSGGVMLPNHSALKVAENFRLLETLFPGRIDLGMGRAPGTDRYTASLLNPSNTFNEDDFTQQLVDLTHFLNDGITGPNQTKIKASPLAQTVPELWLLSSSGQSGVFAAHFGMGFSFAHFINPNSGAKLMKLYKEHFQPSEHLKAPKANVAIFIMVADTEEKAQQLQAVMDVQMLKIEKGVREGILPYEEIKDREFTEEEQERIDYNRKRMISGTPAKVKPRLEKLAQDYGVDEIVAVTITHDFADRLRSYELLAEMFELQPLAV</sequence>
<name>A0ABS1C1N5_9BACT</name>
<dbReference type="PANTHER" id="PTHR30137">
    <property type="entry name" value="LUCIFERASE-LIKE MONOOXYGENASE"/>
    <property type="match status" value="1"/>
</dbReference>